<keyword evidence="1" id="KW-0812">Transmembrane</keyword>
<reference evidence="2" key="1">
    <citation type="journal article" date="2014" name="Int. J. Syst. Evol. Microbiol.">
        <title>Complete genome sequence of Corynebacterium casei LMG S-19264T (=DSM 44701T), isolated from a smear-ripened cheese.</title>
        <authorList>
            <consortium name="US DOE Joint Genome Institute (JGI-PGF)"/>
            <person name="Walter F."/>
            <person name="Albersmeier A."/>
            <person name="Kalinowski J."/>
            <person name="Ruckert C."/>
        </authorList>
    </citation>
    <scope>NUCLEOTIDE SEQUENCE</scope>
    <source>
        <strain evidence="2">KCTC 23732</strain>
    </source>
</reference>
<name>A0A918JRM0_9BURK</name>
<sequence length="206" mass="23600">MKIQKALIATVIFVTVLVVIYYLHINFFKVDVVFYAAIVDGILAAVISGLILYFFKYFSIFNSFEKLLLFFIWVISAYTLAISVPTVIDRSLSFYILEKLQQRGGGIKQDSFKQVFTEEYVKEHRLMDVRLTEQLESGTIVIEDGCVLLTEKGENIATFGRYFRQNWLPKQRLLMGEYSADLTDPFQASVSSVGYECSLGKKDTMK</sequence>
<dbReference type="AlphaFoldDB" id="A0A918JRM0"/>
<organism evidence="2 3">
    <name type="scientific">Advenella faeciporci</name>
    <dbReference type="NCBI Taxonomy" id="797535"/>
    <lineage>
        <taxon>Bacteria</taxon>
        <taxon>Pseudomonadati</taxon>
        <taxon>Pseudomonadota</taxon>
        <taxon>Betaproteobacteria</taxon>
        <taxon>Burkholderiales</taxon>
        <taxon>Alcaligenaceae</taxon>
    </lineage>
</organism>
<feature type="transmembrane region" description="Helical" evidence="1">
    <location>
        <begin position="7"/>
        <end position="27"/>
    </location>
</feature>
<keyword evidence="1" id="KW-0472">Membrane</keyword>
<dbReference type="RefSeq" id="WP_189386048.1">
    <property type="nucleotide sequence ID" value="NZ_BAABFY010000011.1"/>
</dbReference>
<accession>A0A918JRM0</accession>
<keyword evidence="1" id="KW-1133">Transmembrane helix</keyword>
<evidence type="ECO:0000313" key="3">
    <source>
        <dbReference type="Proteomes" id="UP000608345"/>
    </source>
</evidence>
<evidence type="ECO:0000256" key="1">
    <source>
        <dbReference type="SAM" id="Phobius"/>
    </source>
</evidence>
<gene>
    <name evidence="2" type="ORF">GCM10011450_27190</name>
</gene>
<proteinExistence type="predicted"/>
<feature type="transmembrane region" description="Helical" evidence="1">
    <location>
        <begin position="33"/>
        <end position="55"/>
    </location>
</feature>
<comment type="caution">
    <text evidence="2">The sequence shown here is derived from an EMBL/GenBank/DDBJ whole genome shotgun (WGS) entry which is preliminary data.</text>
</comment>
<reference evidence="2" key="2">
    <citation type="submission" date="2020-09" db="EMBL/GenBank/DDBJ databases">
        <authorList>
            <person name="Sun Q."/>
            <person name="Kim S."/>
        </authorList>
    </citation>
    <scope>NUCLEOTIDE SEQUENCE</scope>
    <source>
        <strain evidence="2">KCTC 23732</strain>
    </source>
</reference>
<evidence type="ECO:0000313" key="2">
    <source>
        <dbReference type="EMBL" id="GGW96147.1"/>
    </source>
</evidence>
<feature type="transmembrane region" description="Helical" evidence="1">
    <location>
        <begin position="67"/>
        <end position="88"/>
    </location>
</feature>
<dbReference type="EMBL" id="BMYS01000029">
    <property type="protein sequence ID" value="GGW96147.1"/>
    <property type="molecule type" value="Genomic_DNA"/>
</dbReference>
<keyword evidence="3" id="KW-1185">Reference proteome</keyword>
<dbReference type="Proteomes" id="UP000608345">
    <property type="component" value="Unassembled WGS sequence"/>
</dbReference>
<protein>
    <submittedName>
        <fullName evidence="2">Uncharacterized protein</fullName>
    </submittedName>
</protein>